<comment type="caution">
    <text evidence="1">The sequence shown here is derived from an EMBL/GenBank/DDBJ whole genome shotgun (WGS) entry which is preliminary data.</text>
</comment>
<protein>
    <submittedName>
        <fullName evidence="1">Uncharacterized protein</fullName>
    </submittedName>
</protein>
<proteinExistence type="predicted"/>
<dbReference type="EMBL" id="LSYV01000013">
    <property type="protein sequence ID" value="KXZ51470.1"/>
    <property type="molecule type" value="Genomic_DNA"/>
</dbReference>
<gene>
    <name evidence="1" type="ORF">GPECTOR_12g433</name>
</gene>
<reference evidence="2" key="1">
    <citation type="journal article" date="2016" name="Nat. Commun.">
        <title>The Gonium pectorale genome demonstrates co-option of cell cycle regulation during the evolution of multicellularity.</title>
        <authorList>
            <person name="Hanschen E.R."/>
            <person name="Marriage T.N."/>
            <person name="Ferris P.J."/>
            <person name="Hamaji T."/>
            <person name="Toyoda A."/>
            <person name="Fujiyama A."/>
            <person name="Neme R."/>
            <person name="Noguchi H."/>
            <person name="Minakuchi Y."/>
            <person name="Suzuki M."/>
            <person name="Kawai-Toyooka H."/>
            <person name="Smith D.R."/>
            <person name="Sparks H."/>
            <person name="Anderson J."/>
            <person name="Bakaric R."/>
            <person name="Luria V."/>
            <person name="Karger A."/>
            <person name="Kirschner M.W."/>
            <person name="Durand P.M."/>
            <person name="Michod R.E."/>
            <person name="Nozaki H."/>
            <person name="Olson B.J."/>
        </authorList>
    </citation>
    <scope>NUCLEOTIDE SEQUENCE [LARGE SCALE GENOMIC DNA]</scope>
    <source>
        <strain evidence="2">NIES-2863</strain>
    </source>
</reference>
<accession>A0A150GQ53</accession>
<name>A0A150GQ53_GONPE</name>
<evidence type="ECO:0000313" key="2">
    <source>
        <dbReference type="Proteomes" id="UP000075714"/>
    </source>
</evidence>
<keyword evidence="2" id="KW-1185">Reference proteome</keyword>
<sequence length="75" mass="8104">MLTPTILRRYAARPDCCASPTVEQLYHLAADVAGATPGQEVHTDPVAHPYLLVGSRSDWLDVPQRQLADAAYVSG</sequence>
<dbReference type="AlphaFoldDB" id="A0A150GQ53"/>
<dbReference type="Proteomes" id="UP000075714">
    <property type="component" value="Unassembled WGS sequence"/>
</dbReference>
<organism evidence="1 2">
    <name type="scientific">Gonium pectorale</name>
    <name type="common">Green alga</name>
    <dbReference type="NCBI Taxonomy" id="33097"/>
    <lineage>
        <taxon>Eukaryota</taxon>
        <taxon>Viridiplantae</taxon>
        <taxon>Chlorophyta</taxon>
        <taxon>core chlorophytes</taxon>
        <taxon>Chlorophyceae</taxon>
        <taxon>CS clade</taxon>
        <taxon>Chlamydomonadales</taxon>
        <taxon>Volvocaceae</taxon>
        <taxon>Gonium</taxon>
    </lineage>
</organism>
<evidence type="ECO:0000313" key="1">
    <source>
        <dbReference type="EMBL" id="KXZ51470.1"/>
    </source>
</evidence>